<accession>D8SLA1</accession>
<dbReference type="SMART" id="SM00256">
    <property type="entry name" value="FBOX"/>
    <property type="match status" value="1"/>
</dbReference>
<feature type="domain" description="F-box" evidence="2">
    <location>
        <begin position="3"/>
        <end position="52"/>
    </location>
</feature>
<dbReference type="HOGENOM" id="CLU_038778_2_1_1"/>
<dbReference type="GO" id="GO:0004842">
    <property type="term" value="F:ubiquitin-protein transferase activity"/>
    <property type="evidence" value="ECO:0000318"/>
    <property type="project" value="GO_Central"/>
</dbReference>
<keyword evidence="1" id="KW-0677">Repeat</keyword>
<organism evidence="4">
    <name type="scientific">Selaginella moellendorffii</name>
    <name type="common">Spikemoss</name>
    <dbReference type="NCBI Taxonomy" id="88036"/>
    <lineage>
        <taxon>Eukaryota</taxon>
        <taxon>Viridiplantae</taxon>
        <taxon>Streptophyta</taxon>
        <taxon>Embryophyta</taxon>
        <taxon>Tracheophyta</taxon>
        <taxon>Lycopodiopsida</taxon>
        <taxon>Selaginellales</taxon>
        <taxon>Selaginellaceae</taxon>
        <taxon>Selaginella</taxon>
    </lineage>
</organism>
<dbReference type="GO" id="GO:0031146">
    <property type="term" value="P:SCF-dependent proteasomal ubiquitin-dependent protein catabolic process"/>
    <property type="evidence" value="ECO:0000318"/>
    <property type="project" value="GO_Central"/>
</dbReference>
<dbReference type="InterPro" id="IPR036047">
    <property type="entry name" value="F-box-like_dom_sf"/>
</dbReference>
<evidence type="ECO:0000313" key="3">
    <source>
        <dbReference type="EMBL" id="EFJ14617.1"/>
    </source>
</evidence>
<dbReference type="CDD" id="cd22157">
    <property type="entry name" value="F-box_AtFBW1-like"/>
    <property type="match status" value="1"/>
</dbReference>
<dbReference type="eggNOG" id="ENOG502SID8">
    <property type="taxonomic scope" value="Eukaryota"/>
</dbReference>
<dbReference type="KEGG" id="smo:SELMODRAFT_13208"/>
<dbReference type="Proteomes" id="UP000001514">
    <property type="component" value="Unassembled WGS sequence"/>
</dbReference>
<dbReference type="InterPro" id="IPR005174">
    <property type="entry name" value="KIB1-4_b-propeller"/>
</dbReference>
<keyword evidence="4" id="KW-1185">Reference proteome</keyword>
<dbReference type="PANTHER" id="PTHR31672">
    <property type="entry name" value="BNACNNG10540D PROTEIN"/>
    <property type="match status" value="1"/>
</dbReference>
<dbReference type="EMBL" id="GL377626">
    <property type="protein sequence ID" value="EFJ14617.1"/>
    <property type="molecule type" value="Genomic_DNA"/>
</dbReference>
<gene>
    <name evidence="3" type="ORF">SELMODRAFT_13208</name>
</gene>
<dbReference type="Pfam" id="PF03478">
    <property type="entry name" value="Beta-prop_KIB1-4"/>
    <property type="match status" value="1"/>
</dbReference>
<protein>
    <recommendedName>
        <fullName evidence="2">F-box domain-containing protein</fullName>
    </recommendedName>
</protein>
<dbReference type="InterPro" id="IPR050796">
    <property type="entry name" value="SCF_F-box_component"/>
</dbReference>
<reference evidence="3 4" key="1">
    <citation type="journal article" date="2011" name="Science">
        <title>The Selaginella genome identifies genetic changes associated with the evolution of vascular plants.</title>
        <authorList>
            <person name="Banks J.A."/>
            <person name="Nishiyama T."/>
            <person name="Hasebe M."/>
            <person name="Bowman J.L."/>
            <person name="Gribskov M."/>
            <person name="dePamphilis C."/>
            <person name="Albert V.A."/>
            <person name="Aono N."/>
            <person name="Aoyama T."/>
            <person name="Ambrose B.A."/>
            <person name="Ashton N.W."/>
            <person name="Axtell M.J."/>
            <person name="Barker E."/>
            <person name="Barker M.S."/>
            <person name="Bennetzen J.L."/>
            <person name="Bonawitz N.D."/>
            <person name="Chapple C."/>
            <person name="Cheng C."/>
            <person name="Correa L.G."/>
            <person name="Dacre M."/>
            <person name="DeBarry J."/>
            <person name="Dreyer I."/>
            <person name="Elias M."/>
            <person name="Engstrom E.M."/>
            <person name="Estelle M."/>
            <person name="Feng L."/>
            <person name="Finet C."/>
            <person name="Floyd S.K."/>
            <person name="Frommer W.B."/>
            <person name="Fujita T."/>
            <person name="Gramzow L."/>
            <person name="Gutensohn M."/>
            <person name="Harholt J."/>
            <person name="Hattori M."/>
            <person name="Heyl A."/>
            <person name="Hirai T."/>
            <person name="Hiwatashi Y."/>
            <person name="Ishikawa M."/>
            <person name="Iwata M."/>
            <person name="Karol K.G."/>
            <person name="Koehler B."/>
            <person name="Kolukisaoglu U."/>
            <person name="Kubo M."/>
            <person name="Kurata T."/>
            <person name="Lalonde S."/>
            <person name="Li K."/>
            <person name="Li Y."/>
            <person name="Litt A."/>
            <person name="Lyons E."/>
            <person name="Manning G."/>
            <person name="Maruyama T."/>
            <person name="Michael T.P."/>
            <person name="Mikami K."/>
            <person name="Miyazaki S."/>
            <person name="Morinaga S."/>
            <person name="Murata T."/>
            <person name="Mueller-Roeber B."/>
            <person name="Nelson D.R."/>
            <person name="Obara M."/>
            <person name="Oguri Y."/>
            <person name="Olmstead R.G."/>
            <person name="Onodera N."/>
            <person name="Petersen B.L."/>
            <person name="Pils B."/>
            <person name="Prigge M."/>
            <person name="Rensing S.A."/>
            <person name="Riano-Pachon D.M."/>
            <person name="Roberts A.W."/>
            <person name="Sato Y."/>
            <person name="Scheller H.V."/>
            <person name="Schulz B."/>
            <person name="Schulz C."/>
            <person name="Shakirov E.V."/>
            <person name="Shibagaki N."/>
            <person name="Shinohara N."/>
            <person name="Shippen D.E."/>
            <person name="Soerensen I."/>
            <person name="Sotooka R."/>
            <person name="Sugimoto N."/>
            <person name="Sugita M."/>
            <person name="Sumikawa N."/>
            <person name="Tanurdzic M."/>
            <person name="Theissen G."/>
            <person name="Ulvskov P."/>
            <person name="Wakazuki S."/>
            <person name="Weng J.K."/>
            <person name="Willats W.W."/>
            <person name="Wipf D."/>
            <person name="Wolf P.G."/>
            <person name="Yang L."/>
            <person name="Zimmer A.D."/>
            <person name="Zhu Q."/>
            <person name="Mitros T."/>
            <person name="Hellsten U."/>
            <person name="Loque D."/>
            <person name="Otillar R."/>
            <person name="Salamov A."/>
            <person name="Schmutz J."/>
            <person name="Shapiro H."/>
            <person name="Lindquist E."/>
            <person name="Lucas S."/>
            <person name="Rokhsar D."/>
            <person name="Grigoriev I.V."/>
        </authorList>
    </citation>
    <scope>NUCLEOTIDE SEQUENCE [LARGE SCALE GENOMIC DNA]</scope>
</reference>
<feature type="non-terminal residue" evidence="3">
    <location>
        <position position="335"/>
    </location>
</feature>
<dbReference type="InterPro" id="IPR015915">
    <property type="entry name" value="Kelch-typ_b-propeller"/>
</dbReference>
<dbReference type="Gramene" id="EFJ14617">
    <property type="protein sequence ID" value="EFJ14617"/>
    <property type="gene ID" value="SELMODRAFT_13208"/>
</dbReference>
<evidence type="ECO:0000313" key="4">
    <source>
        <dbReference type="Proteomes" id="UP000001514"/>
    </source>
</evidence>
<dbReference type="SUPFAM" id="SSF81383">
    <property type="entry name" value="F-box domain"/>
    <property type="match status" value="1"/>
</dbReference>
<dbReference type="InParanoid" id="D8SLA1"/>
<dbReference type="Pfam" id="PF00646">
    <property type="entry name" value="F-box"/>
    <property type="match status" value="1"/>
</dbReference>
<dbReference type="AlphaFoldDB" id="D8SLA1"/>
<proteinExistence type="predicted"/>
<evidence type="ECO:0000259" key="2">
    <source>
        <dbReference type="PROSITE" id="PS50181"/>
    </source>
</evidence>
<dbReference type="PANTHER" id="PTHR31672:SF2">
    <property type="entry name" value="F-BOX DOMAIN-CONTAINING PROTEIN"/>
    <property type="match status" value="1"/>
</dbReference>
<dbReference type="OMA" id="RLWFWLP"/>
<dbReference type="Gene3D" id="1.20.1280.50">
    <property type="match status" value="1"/>
</dbReference>
<name>D8SLA1_SELML</name>
<dbReference type="SUPFAM" id="SSF117281">
    <property type="entry name" value="Kelch motif"/>
    <property type="match status" value="1"/>
</dbReference>
<dbReference type="PROSITE" id="PS50181">
    <property type="entry name" value="FBOX"/>
    <property type="match status" value="1"/>
</dbReference>
<dbReference type="Gene3D" id="2.120.10.80">
    <property type="entry name" value="Kelch-type beta propeller"/>
    <property type="match status" value="1"/>
</dbReference>
<dbReference type="InterPro" id="IPR001810">
    <property type="entry name" value="F-box_dom"/>
</dbReference>
<dbReference type="FunFam" id="1.20.1280.50:FF:000008">
    <property type="entry name" value="F-box only protein 6"/>
    <property type="match status" value="1"/>
</dbReference>
<evidence type="ECO:0000256" key="1">
    <source>
        <dbReference type="ARBA" id="ARBA00022737"/>
    </source>
</evidence>
<sequence length="335" mass="38509">MDPHLWGTLPEDILDRVLAWLPTQALIRSRSVCSRWNSITSSNTFLHIYSRVPSKDSWILMFADPHYKSVFVYIPKTNKWLNMPLGFLPSHVDNVTVAGGLLCFRMLDSNGSSSMCICNPLTRTWRKLPPMLGRWCGNLVGVVVDNEHLENEERSTYKIVVQTKHMVPYGLRTEVFSSHTDLWTITGASEANFTTGSAFCNGHLYFMTWEAHNGEFICDGVYAYNLEQGIWNRALAPMPYFYICPHLVECGGHLLMIGGFWEQPAITVGIRVWELKQATLEWAIVETMPQHLFKHLLKRPGYRLFNCVGHGELIYLSECLSPQLFVVFDFPRKRW</sequence>